<keyword evidence="1" id="KW-0812">Transmembrane</keyword>
<dbReference type="InterPro" id="IPR036908">
    <property type="entry name" value="RlpA-like_sf"/>
</dbReference>
<dbReference type="Gene3D" id="2.40.40.10">
    <property type="entry name" value="RlpA-like domain"/>
    <property type="match status" value="1"/>
</dbReference>
<protein>
    <recommendedName>
        <fullName evidence="2">Expansin-like EG45 domain-containing protein</fullName>
    </recommendedName>
</protein>
<evidence type="ECO:0000259" key="2">
    <source>
        <dbReference type="PROSITE" id="PS50842"/>
    </source>
</evidence>
<dbReference type="Proteomes" id="UP001454036">
    <property type="component" value="Unassembled WGS sequence"/>
</dbReference>
<name>A0AAV3QCC1_LITER</name>
<dbReference type="InterPro" id="IPR009009">
    <property type="entry name" value="RlpA-like_DPBB"/>
</dbReference>
<evidence type="ECO:0000256" key="1">
    <source>
        <dbReference type="SAM" id="Phobius"/>
    </source>
</evidence>
<gene>
    <name evidence="3" type="ORF">LIER_16856</name>
</gene>
<evidence type="ECO:0000313" key="4">
    <source>
        <dbReference type="Proteomes" id="UP001454036"/>
    </source>
</evidence>
<dbReference type="SUPFAM" id="SSF50685">
    <property type="entry name" value="Barwin-like endoglucanases"/>
    <property type="match status" value="1"/>
</dbReference>
<dbReference type="CDD" id="cd22269">
    <property type="entry name" value="DPBB_EG45-like"/>
    <property type="match status" value="1"/>
</dbReference>
<dbReference type="Pfam" id="PF03330">
    <property type="entry name" value="DPBB_1"/>
    <property type="match status" value="1"/>
</dbReference>
<dbReference type="AlphaFoldDB" id="A0AAV3QCC1"/>
<keyword evidence="1" id="KW-1133">Transmembrane helix</keyword>
<sequence length="142" mass="15247">MSEPNQLQIQQLWLSILIIFPHLFLPTLGDLGTASHYRPPYTPTACFGNDPTQFPSSGFFAAAGEGIWDNGASCGRQYLVKCISGPLKITCTSDTIQVRIVDRAQTSVSRPSKTGTSIVLSNAAFGAIANPSVASINLEFQQ</sequence>
<keyword evidence="1" id="KW-0472">Membrane</keyword>
<dbReference type="PANTHER" id="PTHR47480">
    <property type="entry name" value="EG45-LIKE DOMAIN CONTAINING PROTEIN"/>
    <property type="match status" value="1"/>
</dbReference>
<dbReference type="PANTHER" id="PTHR47480:SF1">
    <property type="entry name" value="EG45-LIKE DOMAIN CONTAINING PROTEIN 1"/>
    <property type="match status" value="1"/>
</dbReference>
<proteinExistence type="predicted"/>
<dbReference type="EMBL" id="BAABME010003824">
    <property type="protein sequence ID" value="GAA0160265.1"/>
    <property type="molecule type" value="Genomic_DNA"/>
</dbReference>
<feature type="transmembrane region" description="Helical" evidence="1">
    <location>
        <begin position="12"/>
        <end position="29"/>
    </location>
</feature>
<keyword evidence="4" id="KW-1185">Reference proteome</keyword>
<evidence type="ECO:0000313" key="3">
    <source>
        <dbReference type="EMBL" id="GAA0160265.1"/>
    </source>
</evidence>
<accession>A0AAV3QCC1</accession>
<comment type="caution">
    <text evidence="3">The sequence shown here is derived from an EMBL/GenBank/DDBJ whole genome shotgun (WGS) entry which is preliminary data.</text>
</comment>
<organism evidence="3 4">
    <name type="scientific">Lithospermum erythrorhizon</name>
    <name type="common">Purple gromwell</name>
    <name type="synonym">Lithospermum officinale var. erythrorhizon</name>
    <dbReference type="NCBI Taxonomy" id="34254"/>
    <lineage>
        <taxon>Eukaryota</taxon>
        <taxon>Viridiplantae</taxon>
        <taxon>Streptophyta</taxon>
        <taxon>Embryophyta</taxon>
        <taxon>Tracheophyta</taxon>
        <taxon>Spermatophyta</taxon>
        <taxon>Magnoliopsida</taxon>
        <taxon>eudicotyledons</taxon>
        <taxon>Gunneridae</taxon>
        <taxon>Pentapetalae</taxon>
        <taxon>asterids</taxon>
        <taxon>lamiids</taxon>
        <taxon>Boraginales</taxon>
        <taxon>Boraginaceae</taxon>
        <taxon>Boraginoideae</taxon>
        <taxon>Lithospermeae</taxon>
        <taxon>Lithospermum</taxon>
    </lineage>
</organism>
<dbReference type="PROSITE" id="PS50842">
    <property type="entry name" value="EXPANSIN_EG45"/>
    <property type="match status" value="1"/>
</dbReference>
<reference evidence="3 4" key="1">
    <citation type="submission" date="2024-01" db="EMBL/GenBank/DDBJ databases">
        <title>The complete chloroplast genome sequence of Lithospermum erythrorhizon: insights into the phylogenetic relationship among Boraginaceae species and the maternal lineages of purple gromwells.</title>
        <authorList>
            <person name="Okada T."/>
            <person name="Watanabe K."/>
        </authorList>
    </citation>
    <scope>NUCLEOTIDE SEQUENCE [LARGE SCALE GENOMIC DNA]</scope>
</reference>
<feature type="domain" description="Expansin-like EG45" evidence="2">
    <location>
        <begin position="43"/>
        <end position="142"/>
    </location>
</feature>
<dbReference type="InterPro" id="IPR007112">
    <property type="entry name" value="Expansin/allergen_DPBB_dom"/>
</dbReference>